<dbReference type="Pfam" id="PF00545">
    <property type="entry name" value="Ribonuclease"/>
    <property type="match status" value="1"/>
</dbReference>
<dbReference type="GO" id="GO:0004521">
    <property type="term" value="F:RNA endonuclease activity"/>
    <property type="evidence" value="ECO:0007669"/>
    <property type="project" value="InterPro"/>
</dbReference>
<evidence type="ECO:0000256" key="2">
    <source>
        <dbReference type="ARBA" id="ARBA00022801"/>
    </source>
</evidence>
<keyword evidence="2" id="KW-0378">Hydrolase</keyword>
<feature type="region of interest" description="Disordered" evidence="3">
    <location>
        <begin position="31"/>
        <end position="86"/>
    </location>
</feature>
<evidence type="ECO:0000256" key="1">
    <source>
        <dbReference type="ARBA" id="ARBA00022722"/>
    </source>
</evidence>
<sequence>MPSTRNRPALLAVLAVAVLVLAWLLVRAAGGSGPDAGQPDARPDAVASSTAPTSAAPTRSTTTRGTGPATTTPRGGGGATDPASGLPWIAESALPAQARQTLALIRAGGPYPYPRNDDKTFGNRERLLPREPSGYYREYTVITPGEGDRGARRIITGREGEKYWTADHYDSFSRIREGS</sequence>
<dbReference type="RefSeq" id="WP_184507433.1">
    <property type="nucleotide sequence ID" value="NZ_JACHVT010000001.1"/>
</dbReference>
<protein>
    <submittedName>
        <fullName evidence="4">Guanyl-specific ribonuclease Sa</fullName>
    </submittedName>
</protein>
<evidence type="ECO:0000256" key="3">
    <source>
        <dbReference type="SAM" id="MobiDB-lite"/>
    </source>
</evidence>
<dbReference type="GO" id="GO:0003723">
    <property type="term" value="F:RNA binding"/>
    <property type="evidence" value="ECO:0007669"/>
    <property type="project" value="InterPro"/>
</dbReference>
<accession>A0A839PT60</accession>
<dbReference type="InterPro" id="IPR016191">
    <property type="entry name" value="Ribonuclease/ribotoxin"/>
</dbReference>
<dbReference type="AlphaFoldDB" id="A0A839PT60"/>
<gene>
    <name evidence="4" type="ORF">FHW14_000335</name>
</gene>
<organism evidence="4 5">
    <name type="scientific">Terracoccus luteus</name>
    <dbReference type="NCBI Taxonomy" id="53356"/>
    <lineage>
        <taxon>Bacteria</taxon>
        <taxon>Bacillati</taxon>
        <taxon>Actinomycetota</taxon>
        <taxon>Actinomycetes</taxon>
        <taxon>Micrococcales</taxon>
        <taxon>Intrasporangiaceae</taxon>
        <taxon>Terracoccus</taxon>
    </lineage>
</organism>
<dbReference type="GO" id="GO:0016787">
    <property type="term" value="F:hydrolase activity"/>
    <property type="evidence" value="ECO:0007669"/>
    <property type="project" value="UniProtKB-KW"/>
</dbReference>
<feature type="compositionally biased region" description="Low complexity" evidence="3">
    <location>
        <begin position="47"/>
        <end position="73"/>
    </location>
</feature>
<comment type="caution">
    <text evidence="4">The sequence shown here is derived from an EMBL/GenBank/DDBJ whole genome shotgun (WGS) entry which is preliminary data.</text>
</comment>
<dbReference type="EMBL" id="JACHVT010000001">
    <property type="protein sequence ID" value="MBB2985195.1"/>
    <property type="molecule type" value="Genomic_DNA"/>
</dbReference>
<dbReference type="SUPFAM" id="SSF53933">
    <property type="entry name" value="Microbial ribonucleases"/>
    <property type="match status" value="1"/>
</dbReference>
<name>A0A839PT60_9MICO</name>
<dbReference type="Proteomes" id="UP000590811">
    <property type="component" value="Unassembled WGS sequence"/>
</dbReference>
<reference evidence="4 5" key="1">
    <citation type="submission" date="2020-08" db="EMBL/GenBank/DDBJ databases">
        <title>Genomic Encyclopedia of Type Strains, Phase IV (KMG-V): Genome sequencing to study the core and pangenomes of soil and plant-associated prokaryotes.</title>
        <authorList>
            <person name="Whitman W."/>
        </authorList>
    </citation>
    <scope>NUCLEOTIDE SEQUENCE [LARGE SCALE GENOMIC DNA]</scope>
    <source>
        <strain evidence="4 5">B3ACCR2</strain>
    </source>
</reference>
<proteinExistence type="predicted"/>
<dbReference type="Gene3D" id="3.10.450.30">
    <property type="entry name" value="Microbial ribonucleases"/>
    <property type="match status" value="1"/>
</dbReference>
<keyword evidence="1" id="KW-0540">Nuclease</keyword>
<evidence type="ECO:0000313" key="4">
    <source>
        <dbReference type="EMBL" id="MBB2985195.1"/>
    </source>
</evidence>
<evidence type="ECO:0000313" key="5">
    <source>
        <dbReference type="Proteomes" id="UP000590811"/>
    </source>
</evidence>
<dbReference type="InterPro" id="IPR000026">
    <property type="entry name" value="N1-like"/>
</dbReference>